<dbReference type="Pfam" id="PF07679">
    <property type="entry name" value="I-set"/>
    <property type="match status" value="1"/>
</dbReference>
<feature type="domain" description="Ig-like" evidence="3">
    <location>
        <begin position="263"/>
        <end position="351"/>
    </location>
</feature>
<dbReference type="OrthoDB" id="6146168at2759"/>
<dbReference type="InterPro" id="IPR013098">
    <property type="entry name" value="Ig_I-set"/>
</dbReference>
<dbReference type="PROSITE" id="PS50835">
    <property type="entry name" value="IG_LIKE"/>
    <property type="match status" value="1"/>
</dbReference>
<feature type="region of interest" description="Disordered" evidence="1">
    <location>
        <begin position="231"/>
        <end position="263"/>
    </location>
</feature>
<evidence type="ECO:0000256" key="2">
    <source>
        <dbReference type="SAM" id="SignalP"/>
    </source>
</evidence>
<evidence type="ECO:0000313" key="5">
    <source>
        <dbReference type="RefSeq" id="XP_022307003.1"/>
    </source>
</evidence>
<feature type="signal peptide" evidence="2">
    <location>
        <begin position="1"/>
        <end position="22"/>
    </location>
</feature>
<dbReference type="AlphaFoldDB" id="A0A8B8BUH3"/>
<dbReference type="Gene3D" id="2.60.40.10">
    <property type="entry name" value="Immunoglobulins"/>
    <property type="match status" value="1"/>
</dbReference>
<protein>
    <submittedName>
        <fullName evidence="5">Uncharacterized protein LOC111113200 isoform X1</fullName>
    </submittedName>
</protein>
<dbReference type="InterPro" id="IPR013783">
    <property type="entry name" value="Ig-like_fold"/>
</dbReference>
<dbReference type="Proteomes" id="UP000694844">
    <property type="component" value="Chromosome 9"/>
</dbReference>
<evidence type="ECO:0000256" key="1">
    <source>
        <dbReference type="SAM" id="MobiDB-lite"/>
    </source>
</evidence>
<dbReference type="InterPro" id="IPR007110">
    <property type="entry name" value="Ig-like_dom"/>
</dbReference>
<keyword evidence="2" id="KW-0732">Signal</keyword>
<accession>A0A8B8BUH3</accession>
<dbReference type="SUPFAM" id="SSF48726">
    <property type="entry name" value="Immunoglobulin"/>
    <property type="match status" value="1"/>
</dbReference>
<proteinExistence type="predicted"/>
<evidence type="ECO:0000259" key="3">
    <source>
        <dbReference type="PROSITE" id="PS50835"/>
    </source>
</evidence>
<feature type="compositionally biased region" description="Low complexity" evidence="1">
    <location>
        <begin position="231"/>
        <end position="259"/>
    </location>
</feature>
<dbReference type="GeneID" id="111113200"/>
<gene>
    <name evidence="5" type="primary">LOC111113200</name>
</gene>
<dbReference type="RefSeq" id="XP_022307003.1">
    <property type="nucleotide sequence ID" value="XM_022451295.1"/>
</dbReference>
<sequence>MKDLFGAMYLVFILGLIELTAAGQLCMNCKNLINPHECNLVTRCGDHEQCYMEQYLRHNLLWYDLGCKSNLICTAINAMSNGPPVPVVGRREVKVQKLASGDLDLDLEVEDDGRMPVCESCCNSTTCNNGGACGVSEFNYYNGQLCFKCDQQQTPEGCDQVALCDQDRYCYLHKKLSATGFSFVWESGCSETIQNCTMSIGTICSNCCKDNLCNNKCSIEKPHYQVITTTTTPEPTRTTTKATTTPPTTTTTPTTTTQAPRPPTVLSMVVHPTNYHYGGDVHIVCTVESNPPHSQLGWNMMTDPNHIPSNIHLDYGTNKVTINIKHLTDANIGDYQCFVQNSLGQDVQTFSLHPPK</sequence>
<keyword evidence="4" id="KW-1185">Reference proteome</keyword>
<name>A0A8B8BUH3_CRAVI</name>
<organism evidence="4 5">
    <name type="scientific">Crassostrea virginica</name>
    <name type="common">Eastern oyster</name>
    <dbReference type="NCBI Taxonomy" id="6565"/>
    <lineage>
        <taxon>Eukaryota</taxon>
        <taxon>Metazoa</taxon>
        <taxon>Spiralia</taxon>
        <taxon>Lophotrochozoa</taxon>
        <taxon>Mollusca</taxon>
        <taxon>Bivalvia</taxon>
        <taxon>Autobranchia</taxon>
        <taxon>Pteriomorphia</taxon>
        <taxon>Ostreida</taxon>
        <taxon>Ostreoidea</taxon>
        <taxon>Ostreidae</taxon>
        <taxon>Crassostrea</taxon>
    </lineage>
</organism>
<evidence type="ECO:0000313" key="4">
    <source>
        <dbReference type="Proteomes" id="UP000694844"/>
    </source>
</evidence>
<dbReference type="KEGG" id="cvn:111113200"/>
<dbReference type="InterPro" id="IPR036179">
    <property type="entry name" value="Ig-like_dom_sf"/>
</dbReference>
<reference evidence="5" key="1">
    <citation type="submission" date="2025-08" db="UniProtKB">
        <authorList>
            <consortium name="RefSeq"/>
        </authorList>
    </citation>
    <scope>IDENTIFICATION</scope>
    <source>
        <tissue evidence="5">Whole sample</tissue>
    </source>
</reference>
<feature type="chain" id="PRO_5034901090" evidence="2">
    <location>
        <begin position="23"/>
        <end position="356"/>
    </location>
</feature>